<protein>
    <submittedName>
        <fullName evidence="6">Shikimate/quinate 5-dehydrogenase</fullName>
        <ecNumber evidence="6">1.3.99.4</ecNumber>
    </submittedName>
</protein>
<dbReference type="InterPro" id="IPR036188">
    <property type="entry name" value="FAD/NAD-bd_sf"/>
</dbReference>
<dbReference type="Proteomes" id="UP000255518">
    <property type="component" value="Unassembled WGS sequence"/>
</dbReference>
<name>A0A377V0L0_KLEPN</name>
<accession>A0A377V0L0</accession>
<dbReference type="InterPro" id="IPR003953">
    <property type="entry name" value="FAD-dep_OxRdtase_2_FAD-bd"/>
</dbReference>
<dbReference type="InterPro" id="IPR050315">
    <property type="entry name" value="FAD-oxidoreductase_2"/>
</dbReference>
<dbReference type="SUPFAM" id="SSF51905">
    <property type="entry name" value="FAD/NAD(P)-binding domain"/>
    <property type="match status" value="1"/>
</dbReference>
<evidence type="ECO:0000313" key="7">
    <source>
        <dbReference type="Proteomes" id="UP000255518"/>
    </source>
</evidence>
<organism evidence="6 7">
    <name type="scientific">Klebsiella pneumoniae</name>
    <dbReference type="NCBI Taxonomy" id="573"/>
    <lineage>
        <taxon>Bacteria</taxon>
        <taxon>Pseudomonadati</taxon>
        <taxon>Pseudomonadota</taxon>
        <taxon>Gammaproteobacteria</taxon>
        <taxon>Enterobacterales</taxon>
        <taxon>Enterobacteriaceae</taxon>
        <taxon>Klebsiella/Raoultella group</taxon>
        <taxon>Klebsiella</taxon>
        <taxon>Klebsiella pneumoniae complex</taxon>
    </lineage>
</organism>
<reference evidence="6 7" key="1">
    <citation type="submission" date="2018-06" db="EMBL/GenBank/DDBJ databases">
        <authorList>
            <consortium name="Pathogen Informatics"/>
            <person name="Doyle S."/>
        </authorList>
    </citation>
    <scope>NUCLEOTIDE SEQUENCE [LARGE SCALE GENOMIC DNA]</scope>
    <source>
        <strain evidence="6 7">NCTC13443</strain>
    </source>
</reference>
<evidence type="ECO:0000256" key="3">
    <source>
        <dbReference type="ARBA" id="ARBA00022827"/>
    </source>
</evidence>
<dbReference type="PANTHER" id="PTHR43400">
    <property type="entry name" value="FUMARATE REDUCTASE"/>
    <property type="match status" value="1"/>
</dbReference>
<feature type="domain" description="FAD-dependent oxidoreductase 2 FAD-binding" evidence="5">
    <location>
        <begin position="103"/>
        <end position="155"/>
    </location>
</feature>
<evidence type="ECO:0000313" key="6">
    <source>
        <dbReference type="EMBL" id="STT01759.1"/>
    </source>
</evidence>
<evidence type="ECO:0000256" key="4">
    <source>
        <dbReference type="ARBA" id="ARBA00023002"/>
    </source>
</evidence>
<dbReference type="Gene3D" id="3.50.50.60">
    <property type="entry name" value="FAD/NAD(P)-binding domain"/>
    <property type="match status" value="1"/>
</dbReference>
<dbReference type="InterPro" id="IPR036291">
    <property type="entry name" value="NAD(P)-bd_dom_sf"/>
</dbReference>
<gene>
    <name evidence="6" type="primary">kstD</name>
    <name evidence="6" type="ORF">NCTC13443_02086</name>
</gene>
<sequence length="162" mass="16318">MQLSALPDTLYGLDLLVNGSPAGMAGFDELPLPQALLDTLDSTTHVADVVTAPVMTPLLTFAAARGLQSTDRAGNGAGADEADGPVYRCHPAGAGSGGMKSWDVIVIGSGAAGFAAAVTACCKGLSVLMLEKAGQFGGTSAISGGAVWLARYRPGARRGQKR</sequence>
<comment type="cofactor">
    <cofactor evidence="1">
        <name>FAD</name>
        <dbReference type="ChEBI" id="CHEBI:57692"/>
    </cofactor>
</comment>
<evidence type="ECO:0000256" key="2">
    <source>
        <dbReference type="ARBA" id="ARBA00022630"/>
    </source>
</evidence>
<dbReference type="Gene3D" id="3.40.50.720">
    <property type="entry name" value="NAD(P)-binding Rossmann-like Domain"/>
    <property type="match status" value="1"/>
</dbReference>
<evidence type="ECO:0000259" key="5">
    <source>
        <dbReference type="Pfam" id="PF00890"/>
    </source>
</evidence>
<keyword evidence="2" id="KW-0285">Flavoprotein</keyword>
<keyword evidence="3" id="KW-0274">FAD</keyword>
<dbReference type="SUPFAM" id="SSF51735">
    <property type="entry name" value="NAD(P)-binding Rossmann-fold domains"/>
    <property type="match status" value="1"/>
</dbReference>
<evidence type="ECO:0000256" key="1">
    <source>
        <dbReference type="ARBA" id="ARBA00001974"/>
    </source>
</evidence>
<proteinExistence type="predicted"/>
<dbReference type="EMBL" id="UGKT01000001">
    <property type="protein sequence ID" value="STT01759.1"/>
    <property type="molecule type" value="Genomic_DNA"/>
</dbReference>
<keyword evidence="4 6" id="KW-0560">Oxidoreductase</keyword>
<dbReference type="Pfam" id="PF00890">
    <property type="entry name" value="FAD_binding_2"/>
    <property type="match status" value="1"/>
</dbReference>
<dbReference type="PANTHER" id="PTHR43400:SF10">
    <property type="entry name" value="3-OXOSTEROID 1-DEHYDROGENASE"/>
    <property type="match status" value="1"/>
</dbReference>
<dbReference type="GO" id="GO:0047571">
    <property type="term" value="F:3-oxosteroid 1-dehydrogenase activity"/>
    <property type="evidence" value="ECO:0007669"/>
    <property type="project" value="UniProtKB-EC"/>
</dbReference>
<dbReference type="AlphaFoldDB" id="A0A377V0L0"/>
<dbReference type="EC" id="1.3.99.4" evidence="6"/>